<organism evidence="3 4">
    <name type="scientific">Velocimicrobium porci</name>
    <dbReference type="NCBI Taxonomy" id="2606634"/>
    <lineage>
        <taxon>Bacteria</taxon>
        <taxon>Bacillati</taxon>
        <taxon>Bacillota</taxon>
        <taxon>Clostridia</taxon>
        <taxon>Lachnospirales</taxon>
        <taxon>Lachnospiraceae</taxon>
        <taxon>Velocimicrobium</taxon>
    </lineage>
</organism>
<keyword evidence="1" id="KW-1133">Transmembrane helix</keyword>
<name>A0A6L5XZ80_9FIRM</name>
<sequence length="209" mass="23908">MKNSILYLKIEQSMDILNKRVYLEDIAKIMCNDKKAEHELNKTIFYTITAKEDTKYMFSVMKVIELIEKSHPELDVVNLGESDFVLNYKVPKEQKKTMEYCKVAFVSLTAFFGGAFSIMTFNTDVSVSEVFDKIYLLVMGQAKSSGSIVEIGYSLGLIVGILVFFNHFSNKQRHEDPTPIEVEMRIYEEDVNKALIKEAAREGKTIDAN</sequence>
<keyword evidence="1" id="KW-0812">Transmembrane</keyword>
<dbReference type="InterPro" id="IPR021997">
    <property type="entry name" value="SporV_AA"/>
</dbReference>
<feature type="transmembrane region" description="Helical" evidence="1">
    <location>
        <begin position="100"/>
        <end position="121"/>
    </location>
</feature>
<dbReference type="Pfam" id="PF12164">
    <property type="entry name" value="SporV_AA"/>
    <property type="match status" value="1"/>
</dbReference>
<proteinExistence type="predicted"/>
<dbReference type="InterPro" id="IPR038548">
    <property type="entry name" value="SporV_AA_N_sf"/>
</dbReference>
<dbReference type="Proteomes" id="UP000482209">
    <property type="component" value="Unassembled WGS sequence"/>
</dbReference>
<dbReference type="AlphaFoldDB" id="A0A6L5XZ80"/>
<comment type="caution">
    <text evidence="3">The sequence shown here is derived from an EMBL/GenBank/DDBJ whole genome shotgun (WGS) entry which is preliminary data.</text>
</comment>
<dbReference type="EMBL" id="VUMT01000007">
    <property type="protein sequence ID" value="MSS63518.1"/>
    <property type="molecule type" value="Genomic_DNA"/>
</dbReference>
<keyword evidence="1" id="KW-0472">Membrane</keyword>
<evidence type="ECO:0000313" key="3">
    <source>
        <dbReference type="EMBL" id="MSS63518.1"/>
    </source>
</evidence>
<feature type="domain" description="Stage V sporulation protein AA" evidence="2">
    <location>
        <begin position="5"/>
        <end position="90"/>
    </location>
</feature>
<accession>A0A6L5XZ80</accession>
<dbReference type="RefSeq" id="WP_154518911.1">
    <property type="nucleotide sequence ID" value="NZ_VUMT01000007.1"/>
</dbReference>
<gene>
    <name evidence="3" type="ORF">FYJ58_06450</name>
</gene>
<keyword evidence="4" id="KW-1185">Reference proteome</keyword>
<evidence type="ECO:0000313" key="4">
    <source>
        <dbReference type="Proteomes" id="UP000482209"/>
    </source>
</evidence>
<dbReference type="Gene3D" id="2.60.480.10">
    <property type="entry name" value="eubacterium ventriosum atcc domain"/>
    <property type="match status" value="1"/>
</dbReference>
<reference evidence="3 4" key="1">
    <citation type="submission" date="2019-08" db="EMBL/GenBank/DDBJ databases">
        <title>In-depth cultivation of the pig gut microbiome towards novel bacterial diversity and tailored functional studies.</title>
        <authorList>
            <person name="Wylensek D."/>
            <person name="Hitch T.C.A."/>
            <person name="Clavel T."/>
        </authorList>
    </citation>
    <scope>NUCLEOTIDE SEQUENCE [LARGE SCALE GENOMIC DNA]</scope>
    <source>
        <strain evidence="3 4">WCA-693-APC-MOT-I</strain>
    </source>
</reference>
<evidence type="ECO:0000256" key="1">
    <source>
        <dbReference type="SAM" id="Phobius"/>
    </source>
</evidence>
<evidence type="ECO:0000259" key="2">
    <source>
        <dbReference type="Pfam" id="PF12164"/>
    </source>
</evidence>
<protein>
    <submittedName>
        <fullName evidence="3">Stage V sporulation protein AA</fullName>
    </submittedName>
</protein>
<feature type="transmembrane region" description="Helical" evidence="1">
    <location>
        <begin position="145"/>
        <end position="165"/>
    </location>
</feature>